<dbReference type="AlphaFoldDB" id="G0U0E3"/>
<evidence type="ECO:0000256" key="4">
    <source>
        <dbReference type="RuleBase" id="RU363019"/>
    </source>
</evidence>
<dbReference type="GO" id="GO:0097014">
    <property type="term" value="C:ciliary plasm"/>
    <property type="evidence" value="ECO:0007669"/>
    <property type="project" value="TreeGrafter"/>
</dbReference>
<protein>
    <recommendedName>
        <fullName evidence="4">Peptidyl-prolyl cis-trans isomerase</fullName>
        <shortName evidence="4">PPIase</shortName>
        <ecNumber evidence="4">5.2.1.8</ecNumber>
    </recommendedName>
</protein>
<feature type="region of interest" description="Disordered" evidence="5">
    <location>
        <begin position="196"/>
        <end position="235"/>
    </location>
</feature>
<name>G0U0E3_TRYVY</name>
<dbReference type="PROSITE" id="PS00170">
    <property type="entry name" value="CSA_PPIASE_1"/>
    <property type="match status" value="1"/>
</dbReference>
<sequence>MTKLSVPPKSERAERSSAVGASNPKVFFDITCNGKPEGRIVMELYADTVPRTAENFRALCTGEKGVGKSGKPLHYKGCRFHRVIPGFMIQGGDFTRGNGSGGESIYGTTFRDESFAGKAGKHTGIGCLSMANAGPHTNGSQFFICTAQTPWLNGKHVVFGHVTEGINVVKSIEKLGSKNGATRVPVVIADCGEIKPSKKSKEAEPSHIGTLANKRQRDEGTDEEERKRRIREKRKKIAELRAQIEKQPDKQ</sequence>
<organism evidence="7">
    <name type="scientific">Trypanosoma vivax (strain Y486)</name>
    <dbReference type="NCBI Taxonomy" id="1055687"/>
    <lineage>
        <taxon>Eukaryota</taxon>
        <taxon>Discoba</taxon>
        <taxon>Euglenozoa</taxon>
        <taxon>Kinetoplastea</taxon>
        <taxon>Metakinetoplastina</taxon>
        <taxon>Trypanosomatida</taxon>
        <taxon>Trypanosomatidae</taxon>
        <taxon>Trypanosoma</taxon>
        <taxon>Duttonella</taxon>
    </lineage>
</organism>
<keyword evidence="3 4" id="KW-0413">Isomerase</keyword>
<dbReference type="PRINTS" id="PR00153">
    <property type="entry name" value="CSAPPISMRASE"/>
</dbReference>
<evidence type="ECO:0000256" key="5">
    <source>
        <dbReference type="SAM" id="MobiDB-lite"/>
    </source>
</evidence>
<dbReference type="GO" id="GO:0003755">
    <property type="term" value="F:peptidyl-prolyl cis-trans isomerase activity"/>
    <property type="evidence" value="ECO:0007669"/>
    <property type="project" value="UniProtKB-UniRule"/>
</dbReference>
<dbReference type="PANTHER" id="PTHR11071:SF561">
    <property type="entry name" value="PEPTIDYL-PROLYL CIS-TRANS ISOMERASE D-RELATED"/>
    <property type="match status" value="1"/>
</dbReference>
<dbReference type="Gene3D" id="2.40.100.10">
    <property type="entry name" value="Cyclophilin-like"/>
    <property type="match status" value="1"/>
</dbReference>
<dbReference type="InterPro" id="IPR020892">
    <property type="entry name" value="Cyclophilin-type_PPIase_CS"/>
</dbReference>
<comment type="similarity">
    <text evidence="1 4">Belongs to the cyclophilin-type PPIase family.</text>
</comment>
<feature type="domain" description="PPIase cyclophilin-type" evidence="6">
    <location>
        <begin position="27"/>
        <end position="193"/>
    </location>
</feature>
<feature type="compositionally biased region" description="Basic and acidic residues" evidence="5">
    <location>
        <begin position="215"/>
        <end position="227"/>
    </location>
</feature>
<gene>
    <name evidence="7" type="ORF">TVY486_0801500</name>
</gene>
<dbReference type="PANTHER" id="PTHR11071">
    <property type="entry name" value="PEPTIDYL-PROLYL CIS-TRANS ISOMERASE"/>
    <property type="match status" value="1"/>
</dbReference>
<dbReference type="VEuPathDB" id="TriTrypDB:TvY486_0801500"/>
<dbReference type="EC" id="5.2.1.8" evidence="4"/>
<dbReference type="InterPro" id="IPR002130">
    <property type="entry name" value="Cyclophilin-type_PPIase_dom"/>
</dbReference>
<dbReference type="GO" id="GO:0016018">
    <property type="term" value="F:cyclosporin A binding"/>
    <property type="evidence" value="ECO:0007669"/>
    <property type="project" value="TreeGrafter"/>
</dbReference>
<dbReference type="InterPro" id="IPR029000">
    <property type="entry name" value="Cyclophilin-like_dom_sf"/>
</dbReference>
<dbReference type="FunFam" id="2.40.100.10:FF:000002">
    <property type="entry name" value="Peptidyl-prolyl cis-trans isomerase"/>
    <property type="match status" value="1"/>
</dbReference>
<comment type="catalytic activity">
    <reaction evidence="4">
        <text>[protein]-peptidylproline (omega=180) = [protein]-peptidylproline (omega=0)</text>
        <dbReference type="Rhea" id="RHEA:16237"/>
        <dbReference type="Rhea" id="RHEA-COMP:10747"/>
        <dbReference type="Rhea" id="RHEA-COMP:10748"/>
        <dbReference type="ChEBI" id="CHEBI:83833"/>
        <dbReference type="ChEBI" id="CHEBI:83834"/>
        <dbReference type="EC" id="5.2.1.8"/>
    </reaction>
</comment>
<evidence type="ECO:0000259" key="6">
    <source>
        <dbReference type="PROSITE" id="PS50072"/>
    </source>
</evidence>
<accession>G0U0E3</accession>
<comment type="function">
    <text evidence="4">PPIases accelerate the folding of proteins. It catalyzes the cis-trans isomerization of proline imidic peptide bonds in oligopeptides.</text>
</comment>
<dbReference type="CDD" id="cd01926">
    <property type="entry name" value="cyclophilin_ABH_like"/>
    <property type="match status" value="1"/>
</dbReference>
<dbReference type="OMA" id="CANERGH"/>
<dbReference type="GO" id="GO:0006457">
    <property type="term" value="P:protein folding"/>
    <property type="evidence" value="ECO:0007669"/>
    <property type="project" value="InterPro"/>
</dbReference>
<feature type="compositionally biased region" description="Basic and acidic residues" evidence="5">
    <location>
        <begin position="196"/>
        <end position="205"/>
    </location>
</feature>
<evidence type="ECO:0000256" key="3">
    <source>
        <dbReference type="ARBA" id="ARBA00023235"/>
    </source>
</evidence>
<dbReference type="SUPFAM" id="SSF50891">
    <property type="entry name" value="Cyclophilin-like"/>
    <property type="match status" value="1"/>
</dbReference>
<dbReference type="PROSITE" id="PS50072">
    <property type="entry name" value="CSA_PPIASE_2"/>
    <property type="match status" value="1"/>
</dbReference>
<dbReference type="GO" id="GO:0005634">
    <property type="term" value="C:nucleus"/>
    <property type="evidence" value="ECO:0007669"/>
    <property type="project" value="TreeGrafter"/>
</dbReference>
<evidence type="ECO:0000256" key="1">
    <source>
        <dbReference type="ARBA" id="ARBA00007365"/>
    </source>
</evidence>
<proteinExistence type="inferred from homology"/>
<evidence type="ECO:0000256" key="2">
    <source>
        <dbReference type="ARBA" id="ARBA00023110"/>
    </source>
</evidence>
<dbReference type="EMBL" id="HE573024">
    <property type="protein sequence ID" value="CCC49541.1"/>
    <property type="molecule type" value="Genomic_DNA"/>
</dbReference>
<keyword evidence="2 4" id="KW-0697">Rotamase</keyword>
<dbReference type="Pfam" id="PF00160">
    <property type="entry name" value="Pro_isomerase"/>
    <property type="match status" value="1"/>
</dbReference>
<reference evidence="7" key="1">
    <citation type="journal article" date="2012" name="Proc. Natl. Acad. Sci. U.S.A.">
        <title>Antigenic diversity is generated by distinct evolutionary mechanisms in African trypanosome species.</title>
        <authorList>
            <person name="Jackson A.P."/>
            <person name="Berry A."/>
            <person name="Aslett M."/>
            <person name="Allison H.C."/>
            <person name="Burton P."/>
            <person name="Vavrova-Anderson J."/>
            <person name="Brown R."/>
            <person name="Browne H."/>
            <person name="Corton N."/>
            <person name="Hauser H."/>
            <person name="Gamble J."/>
            <person name="Gilderthorp R."/>
            <person name="Marcello L."/>
            <person name="McQuillan J."/>
            <person name="Otto T.D."/>
            <person name="Quail M.A."/>
            <person name="Sanders M.J."/>
            <person name="van Tonder A."/>
            <person name="Ginger M.L."/>
            <person name="Field M.C."/>
            <person name="Barry J.D."/>
            <person name="Hertz-Fowler C."/>
            <person name="Berriman M."/>
        </authorList>
    </citation>
    <scope>NUCLEOTIDE SEQUENCE</scope>
    <source>
        <strain evidence="7">Y486</strain>
    </source>
</reference>
<evidence type="ECO:0000313" key="7">
    <source>
        <dbReference type="EMBL" id="CCC49541.1"/>
    </source>
</evidence>